<comment type="caution">
    <text evidence="2">The sequence shown here is derived from an EMBL/GenBank/DDBJ whole genome shotgun (WGS) entry which is preliminary data.</text>
</comment>
<evidence type="ECO:0000313" key="3">
    <source>
        <dbReference type="Proteomes" id="UP001348641"/>
    </source>
</evidence>
<dbReference type="EMBL" id="JAUUCC010000064">
    <property type="protein sequence ID" value="MEE2053205.1"/>
    <property type="molecule type" value="Genomic_DNA"/>
</dbReference>
<proteinExistence type="predicted"/>
<protein>
    <submittedName>
        <fullName evidence="2">Uncharacterized protein</fullName>
    </submittedName>
</protein>
<name>A0ABU7KV67_9ACTN</name>
<feature type="chain" id="PRO_5046906143" evidence="1">
    <location>
        <begin position="30"/>
        <end position="83"/>
    </location>
</feature>
<evidence type="ECO:0000256" key="1">
    <source>
        <dbReference type="SAM" id="SignalP"/>
    </source>
</evidence>
<dbReference type="Proteomes" id="UP001348641">
    <property type="component" value="Unassembled WGS sequence"/>
</dbReference>
<organism evidence="2 3">
    <name type="scientific">Nocardiopsis tropica</name>
    <dbReference type="NCBI Taxonomy" id="109330"/>
    <lineage>
        <taxon>Bacteria</taxon>
        <taxon>Bacillati</taxon>
        <taxon>Actinomycetota</taxon>
        <taxon>Actinomycetes</taxon>
        <taxon>Streptosporangiales</taxon>
        <taxon>Nocardiopsidaceae</taxon>
        <taxon>Nocardiopsis</taxon>
    </lineage>
</organism>
<accession>A0ABU7KV67</accession>
<reference evidence="2 3" key="1">
    <citation type="submission" date="2023-07" db="EMBL/GenBank/DDBJ databases">
        <authorList>
            <person name="Girao M."/>
            <person name="Carvalho M.F."/>
        </authorList>
    </citation>
    <scope>NUCLEOTIDE SEQUENCE [LARGE SCALE GENOMIC DNA]</scope>
    <source>
        <strain evidence="2 3">66/93</strain>
    </source>
</reference>
<feature type="signal peptide" evidence="1">
    <location>
        <begin position="1"/>
        <end position="29"/>
    </location>
</feature>
<sequence>MPKKTLRRFALIAAIAPALAFGAPAVSMADAYYGSESSSAGPKGAHHCEVHSKAKDGKSWYSKSCTHAGKHGAGSSSTISGAH</sequence>
<evidence type="ECO:0000313" key="2">
    <source>
        <dbReference type="EMBL" id="MEE2053205.1"/>
    </source>
</evidence>
<gene>
    <name evidence="2" type="ORF">Q8A49_22130</name>
</gene>
<keyword evidence="1" id="KW-0732">Signal</keyword>
<dbReference type="RefSeq" id="WP_330160170.1">
    <property type="nucleotide sequence ID" value="NZ_BAAAJA010000025.1"/>
</dbReference>